<evidence type="ECO:0000259" key="1">
    <source>
        <dbReference type="Pfam" id="PF05050"/>
    </source>
</evidence>
<dbReference type="Proteomes" id="UP000295705">
    <property type="component" value="Unassembled WGS sequence"/>
</dbReference>
<dbReference type="OrthoDB" id="424472at2"/>
<protein>
    <submittedName>
        <fullName evidence="2">FkbM family methyltransferase</fullName>
    </submittedName>
</protein>
<gene>
    <name evidence="2" type="ORF">EV188_11140</name>
</gene>
<dbReference type="Gene3D" id="3.40.50.150">
    <property type="entry name" value="Vaccinia Virus protein VP39"/>
    <property type="match status" value="1"/>
</dbReference>
<dbReference type="GO" id="GO:0032259">
    <property type="term" value="P:methylation"/>
    <property type="evidence" value="ECO:0007669"/>
    <property type="project" value="UniProtKB-KW"/>
</dbReference>
<reference evidence="2 3" key="1">
    <citation type="submission" date="2019-03" db="EMBL/GenBank/DDBJ databases">
        <title>Genomic Encyclopedia of Type Strains, Phase IV (KMG-IV): sequencing the most valuable type-strain genomes for metagenomic binning, comparative biology and taxonomic classification.</title>
        <authorList>
            <person name="Goeker M."/>
        </authorList>
    </citation>
    <scope>NUCLEOTIDE SEQUENCE [LARGE SCALE GENOMIC DNA]</scope>
    <source>
        <strain evidence="2 3">DSM 45775</strain>
    </source>
</reference>
<keyword evidence="3" id="KW-1185">Reference proteome</keyword>
<accession>A0A4R6UNY4</accession>
<proteinExistence type="predicted"/>
<dbReference type="PANTHER" id="PTHR34203:SF15">
    <property type="entry name" value="SLL1173 PROTEIN"/>
    <property type="match status" value="1"/>
</dbReference>
<dbReference type="PANTHER" id="PTHR34203">
    <property type="entry name" value="METHYLTRANSFERASE, FKBM FAMILY PROTEIN"/>
    <property type="match status" value="1"/>
</dbReference>
<keyword evidence="2" id="KW-0489">Methyltransferase</keyword>
<name>A0A4R6UNY4_9PSEU</name>
<dbReference type="InterPro" id="IPR052514">
    <property type="entry name" value="SAM-dependent_MTase"/>
</dbReference>
<feature type="domain" description="Methyltransferase FkbM" evidence="1">
    <location>
        <begin position="100"/>
        <end position="248"/>
    </location>
</feature>
<comment type="caution">
    <text evidence="2">The sequence shown here is derived from an EMBL/GenBank/DDBJ whole genome shotgun (WGS) entry which is preliminary data.</text>
</comment>
<dbReference type="InterPro" id="IPR006342">
    <property type="entry name" value="FkbM_mtfrase"/>
</dbReference>
<dbReference type="EMBL" id="SNYO01000011">
    <property type="protein sequence ID" value="TDQ48870.1"/>
    <property type="molecule type" value="Genomic_DNA"/>
</dbReference>
<dbReference type="NCBIfam" id="TIGR01444">
    <property type="entry name" value="fkbM_fam"/>
    <property type="match status" value="1"/>
</dbReference>
<keyword evidence="2" id="KW-0808">Transferase</keyword>
<dbReference type="GO" id="GO:0008168">
    <property type="term" value="F:methyltransferase activity"/>
    <property type="evidence" value="ECO:0007669"/>
    <property type="project" value="UniProtKB-KW"/>
</dbReference>
<organism evidence="2 3">
    <name type="scientific">Actinomycetospora succinea</name>
    <dbReference type="NCBI Taxonomy" id="663603"/>
    <lineage>
        <taxon>Bacteria</taxon>
        <taxon>Bacillati</taxon>
        <taxon>Actinomycetota</taxon>
        <taxon>Actinomycetes</taxon>
        <taxon>Pseudonocardiales</taxon>
        <taxon>Pseudonocardiaceae</taxon>
        <taxon>Actinomycetospora</taxon>
    </lineage>
</organism>
<dbReference type="Pfam" id="PF05050">
    <property type="entry name" value="Methyltransf_21"/>
    <property type="match status" value="1"/>
</dbReference>
<sequence length="276" mass="31081">MKTRNGSQVGGRSLPLVLGAPLHWGHYRTLLTMCGVFPQPVDFLRRYLTSAGDYPYHCAISTPIGTIAPTTYSSHDVRTVNEVFARRTYAARRDVRVVVDVGANIGVSALYFLTRNHHVRVHAFEPVPVNLERLAGNTAPFRERCTIHPFAVALENGQVSFGTEPTGRYGGIGVEGELIEVTCRSINEVLDEILRTEDRIDILKVDIEGLEEAVVAGIAPSLLDRVEVIYYETTGPRPFHADRFAHRYELQSNRLTRRRRSFERDEHDDQATTSHR</sequence>
<dbReference type="AlphaFoldDB" id="A0A4R6UNY4"/>
<evidence type="ECO:0000313" key="3">
    <source>
        <dbReference type="Proteomes" id="UP000295705"/>
    </source>
</evidence>
<evidence type="ECO:0000313" key="2">
    <source>
        <dbReference type="EMBL" id="TDQ48870.1"/>
    </source>
</evidence>
<dbReference type="SUPFAM" id="SSF53335">
    <property type="entry name" value="S-adenosyl-L-methionine-dependent methyltransferases"/>
    <property type="match status" value="1"/>
</dbReference>
<dbReference type="InterPro" id="IPR029063">
    <property type="entry name" value="SAM-dependent_MTases_sf"/>
</dbReference>